<organism evidence="13 14">
    <name type="scientific">Candidatus Desulfaltia bathyphila</name>
    <dbReference type="NCBI Taxonomy" id="2841697"/>
    <lineage>
        <taxon>Bacteria</taxon>
        <taxon>Pseudomonadati</taxon>
        <taxon>Thermodesulfobacteriota</taxon>
        <taxon>Desulfobacteria</taxon>
        <taxon>Desulfobacterales</taxon>
        <taxon>Desulfobacterales incertae sedis</taxon>
        <taxon>Candidatus Desulfaltia</taxon>
    </lineage>
</organism>
<dbReference type="GO" id="GO:0103117">
    <property type="term" value="F:UDP-3-O-acyl-N-acetylglucosamine deacetylase activity"/>
    <property type="evidence" value="ECO:0007669"/>
    <property type="project" value="UniProtKB-UniRule"/>
</dbReference>
<keyword evidence="6 12" id="KW-0441">Lipid A biosynthesis</keyword>
<comment type="pathway">
    <text evidence="3 12">Glycolipid biosynthesis; lipid IV(A) biosynthesis; lipid IV(A) from (3R)-3-hydroxytetradecanoyl-[acyl-carrier-protein] and UDP-N-acetyl-alpha-D-glucosamine: step 2/6.</text>
</comment>
<dbReference type="PANTHER" id="PTHR33694:SF1">
    <property type="entry name" value="UDP-3-O-ACYL-N-ACETYLGLUCOSAMINE DEACETYLASE 1, MITOCHONDRIAL-RELATED"/>
    <property type="match status" value="1"/>
</dbReference>
<feature type="binding site" evidence="12">
    <location>
        <position position="79"/>
    </location>
    <ligand>
        <name>Zn(2+)</name>
        <dbReference type="ChEBI" id="CHEBI:29105"/>
    </ligand>
</feature>
<feature type="binding site" evidence="12">
    <location>
        <position position="240"/>
    </location>
    <ligand>
        <name>Zn(2+)</name>
        <dbReference type="ChEBI" id="CHEBI:29105"/>
    </ligand>
</feature>
<dbReference type="GO" id="GO:0016020">
    <property type="term" value="C:membrane"/>
    <property type="evidence" value="ECO:0007669"/>
    <property type="project" value="GOC"/>
</dbReference>
<evidence type="ECO:0000256" key="7">
    <source>
        <dbReference type="ARBA" id="ARBA00022723"/>
    </source>
</evidence>
<gene>
    <name evidence="12" type="primary">lpxC</name>
    <name evidence="13" type="ORF">H8E80_06130</name>
</gene>
<evidence type="ECO:0000256" key="4">
    <source>
        <dbReference type="ARBA" id="ARBA00012745"/>
    </source>
</evidence>
<evidence type="ECO:0000256" key="1">
    <source>
        <dbReference type="ARBA" id="ARBA00001947"/>
    </source>
</evidence>
<feature type="active site" description="Proton donor" evidence="12">
    <location>
        <position position="263"/>
    </location>
</feature>
<comment type="function">
    <text evidence="2 12">Catalyzes the hydrolysis of UDP-3-O-myristoyl-N-acetylglucosamine to form UDP-3-O-myristoylglucosamine and acetate, the committed step in lipid A biosynthesis.</text>
</comment>
<dbReference type="UniPathway" id="UPA00359">
    <property type="reaction ID" value="UER00478"/>
</dbReference>
<evidence type="ECO:0000256" key="3">
    <source>
        <dbReference type="ARBA" id="ARBA00005002"/>
    </source>
</evidence>
<dbReference type="Pfam" id="PF03331">
    <property type="entry name" value="LpxC"/>
    <property type="match status" value="1"/>
</dbReference>
<dbReference type="Gene3D" id="3.30.1700.10">
    <property type="entry name" value="lpxc deacetylase, domain 2"/>
    <property type="match status" value="1"/>
</dbReference>
<comment type="catalytic activity">
    <reaction evidence="11 12">
        <text>a UDP-3-O-[(3R)-3-hydroxyacyl]-N-acetyl-alpha-D-glucosamine + H2O = a UDP-3-O-[(3R)-3-hydroxyacyl]-alpha-D-glucosamine + acetate</text>
        <dbReference type="Rhea" id="RHEA:67816"/>
        <dbReference type="ChEBI" id="CHEBI:15377"/>
        <dbReference type="ChEBI" id="CHEBI:30089"/>
        <dbReference type="ChEBI" id="CHEBI:137740"/>
        <dbReference type="ChEBI" id="CHEBI:173225"/>
        <dbReference type="EC" id="3.5.1.108"/>
    </reaction>
</comment>
<dbReference type="GO" id="GO:0046872">
    <property type="term" value="F:metal ion binding"/>
    <property type="evidence" value="ECO:0007669"/>
    <property type="project" value="UniProtKB-KW"/>
</dbReference>
<reference evidence="13 14" key="1">
    <citation type="submission" date="2020-08" db="EMBL/GenBank/DDBJ databases">
        <title>Bridging the membrane lipid divide: bacteria of the FCB group superphylum have the potential to synthesize archaeal ether lipids.</title>
        <authorList>
            <person name="Villanueva L."/>
            <person name="Von Meijenfeldt F.A.B."/>
            <person name="Westbye A.B."/>
            <person name="Yadav S."/>
            <person name="Hopmans E.C."/>
            <person name="Dutilh B.E."/>
            <person name="Sinninghe Damste J.S."/>
        </authorList>
    </citation>
    <scope>NUCLEOTIDE SEQUENCE [LARGE SCALE GENOMIC DNA]</scope>
    <source>
        <strain evidence="13">NIOZ-UU82</strain>
    </source>
</reference>
<evidence type="ECO:0000256" key="8">
    <source>
        <dbReference type="ARBA" id="ARBA00022801"/>
    </source>
</evidence>
<keyword evidence="5 12" id="KW-0444">Lipid biosynthesis</keyword>
<dbReference type="InterPro" id="IPR011334">
    <property type="entry name" value="UDP-acyl_GlcNac_deAcase_C"/>
</dbReference>
<protein>
    <recommendedName>
        <fullName evidence="4 12">UDP-3-O-acyl-N-acetylglucosamine deacetylase</fullName>
        <shortName evidence="12">UDP-3-O-acyl-GlcNAc deacetylase</shortName>
        <ecNumber evidence="4 12">3.5.1.108</ecNumber>
    </recommendedName>
    <alternativeName>
        <fullName evidence="12">UDP-3-O-[R-3-hydroxymyristoyl]-N-acetylglucosamine deacetylase</fullName>
    </alternativeName>
</protein>
<dbReference type="InterPro" id="IPR020568">
    <property type="entry name" value="Ribosomal_Su5_D2-typ_SF"/>
</dbReference>
<dbReference type="Proteomes" id="UP000603545">
    <property type="component" value="Unassembled WGS sequence"/>
</dbReference>
<accession>A0A8J6TAH8</accession>
<evidence type="ECO:0000256" key="5">
    <source>
        <dbReference type="ARBA" id="ARBA00022516"/>
    </source>
</evidence>
<dbReference type="HAMAP" id="MF_00388">
    <property type="entry name" value="LpxC"/>
    <property type="match status" value="1"/>
</dbReference>
<dbReference type="Gene3D" id="3.30.230.20">
    <property type="entry name" value="lpxc deacetylase, domain 1"/>
    <property type="match status" value="1"/>
</dbReference>
<evidence type="ECO:0000313" key="14">
    <source>
        <dbReference type="Proteomes" id="UP000603545"/>
    </source>
</evidence>
<keyword evidence="9 12" id="KW-0862">Zinc</keyword>
<keyword evidence="7 12" id="KW-0479">Metal-binding</keyword>
<dbReference type="InterPro" id="IPR015870">
    <property type="entry name" value="UDP-acyl_N-AcGlcN_deAcase_N"/>
</dbReference>
<dbReference type="AlphaFoldDB" id="A0A8J6TAH8"/>
<sequence length="293" mass="33018">MHFKQRTVAKPINCSGVGIHSGKKVNLTIKPAPTNHGIKFKRIDLPDSPSISAHFNMVVDTSLATVIGYDGFIVSTIEHLMATFAGLSIDNALVEIDGYEMPIMDGSAEVFTSSIMAAGIKEQDGQRCFFVVKKPIELKENGKFVGIYPESSFKITCDIDYDHPLVKKQSYTIELSDEVFEREICRARTFGFLHEYEDMKRFGLARGGSLDNVVVIDRENILSKNGLRYKDEFVRHKLLDCIGDFALLGMPVLGHVKVSKSGHFFNHAFLKKFFAQKESWETRIMQNIVEMPK</sequence>
<evidence type="ECO:0000256" key="12">
    <source>
        <dbReference type="HAMAP-Rule" id="MF_00388"/>
    </source>
</evidence>
<evidence type="ECO:0000256" key="9">
    <source>
        <dbReference type="ARBA" id="ARBA00022833"/>
    </source>
</evidence>
<comment type="caution">
    <text evidence="13">The sequence shown here is derived from an EMBL/GenBank/DDBJ whole genome shotgun (WGS) entry which is preliminary data.</text>
</comment>
<dbReference type="PANTHER" id="PTHR33694">
    <property type="entry name" value="UDP-3-O-ACYL-N-ACETYLGLUCOSAMINE DEACETYLASE 1, MITOCHONDRIAL-RELATED"/>
    <property type="match status" value="1"/>
</dbReference>
<evidence type="ECO:0000256" key="11">
    <source>
        <dbReference type="ARBA" id="ARBA00024535"/>
    </source>
</evidence>
<evidence type="ECO:0000256" key="10">
    <source>
        <dbReference type="ARBA" id="ARBA00023098"/>
    </source>
</evidence>
<comment type="cofactor">
    <cofactor evidence="1 12">
        <name>Zn(2+)</name>
        <dbReference type="ChEBI" id="CHEBI:29105"/>
    </cofactor>
</comment>
<dbReference type="NCBIfam" id="TIGR00325">
    <property type="entry name" value="lpxC"/>
    <property type="match status" value="1"/>
</dbReference>
<evidence type="ECO:0000256" key="6">
    <source>
        <dbReference type="ARBA" id="ARBA00022556"/>
    </source>
</evidence>
<name>A0A8J6TAH8_9BACT</name>
<proteinExistence type="inferred from homology"/>
<keyword evidence="8 12" id="KW-0378">Hydrolase</keyword>
<dbReference type="InterPro" id="IPR004463">
    <property type="entry name" value="UDP-acyl_GlcNac_deAcase"/>
</dbReference>
<evidence type="ECO:0000256" key="2">
    <source>
        <dbReference type="ARBA" id="ARBA00002923"/>
    </source>
</evidence>
<dbReference type="EC" id="3.5.1.108" evidence="4 12"/>
<comment type="similarity">
    <text evidence="12">Belongs to the LpxC family.</text>
</comment>
<dbReference type="EMBL" id="JACNLL010000056">
    <property type="protein sequence ID" value="MBC8199606.1"/>
    <property type="molecule type" value="Genomic_DNA"/>
</dbReference>
<feature type="binding site" evidence="12">
    <location>
        <position position="236"/>
    </location>
    <ligand>
        <name>Zn(2+)</name>
        <dbReference type="ChEBI" id="CHEBI:29105"/>
    </ligand>
</feature>
<keyword evidence="10 12" id="KW-0443">Lipid metabolism</keyword>
<dbReference type="GO" id="GO:0009245">
    <property type="term" value="P:lipid A biosynthetic process"/>
    <property type="evidence" value="ECO:0007669"/>
    <property type="project" value="UniProtKB-UniRule"/>
</dbReference>
<evidence type="ECO:0000313" key="13">
    <source>
        <dbReference type="EMBL" id="MBC8199606.1"/>
    </source>
</evidence>
<dbReference type="SUPFAM" id="SSF54211">
    <property type="entry name" value="Ribosomal protein S5 domain 2-like"/>
    <property type="match status" value="2"/>
</dbReference>